<comment type="caution">
    <text evidence="1">The sequence shown here is derived from an EMBL/GenBank/DDBJ whole genome shotgun (WGS) entry which is preliminary data.</text>
</comment>
<gene>
    <name evidence="1" type="ORF">Hgul01_05264</name>
</gene>
<sequence>MAQEPPSKGPASYFPSIEKTYGYPIDHWMTILDGMPDKTHMQMVAALKTDHALGHGHANALVAWYRSQKEPRT</sequence>
<accession>A0ABP9X7U2</accession>
<reference evidence="1 2" key="1">
    <citation type="submission" date="2024-02" db="EMBL/GenBank/DDBJ databases">
        <title>Herpetosiphon gulosus NBRC 112829.</title>
        <authorList>
            <person name="Ichikawa N."/>
            <person name="Katano-Makiyama Y."/>
            <person name="Hidaka K."/>
        </authorList>
    </citation>
    <scope>NUCLEOTIDE SEQUENCE [LARGE SCALE GENOMIC DNA]</scope>
    <source>
        <strain evidence="1 2">NBRC 112829</strain>
    </source>
</reference>
<evidence type="ECO:0000313" key="1">
    <source>
        <dbReference type="EMBL" id="GAA5531439.1"/>
    </source>
</evidence>
<dbReference type="InterPro" id="IPR025629">
    <property type="entry name" value="DUF4287"/>
</dbReference>
<keyword evidence="2" id="KW-1185">Reference proteome</keyword>
<dbReference type="RefSeq" id="WP_345724991.1">
    <property type="nucleotide sequence ID" value="NZ_BAABRU010000050.1"/>
</dbReference>
<dbReference type="EMBL" id="BAABRU010000050">
    <property type="protein sequence ID" value="GAA5531439.1"/>
    <property type="molecule type" value="Genomic_DNA"/>
</dbReference>
<dbReference type="Proteomes" id="UP001428290">
    <property type="component" value="Unassembled WGS sequence"/>
</dbReference>
<proteinExistence type="predicted"/>
<evidence type="ECO:0008006" key="3">
    <source>
        <dbReference type="Google" id="ProtNLM"/>
    </source>
</evidence>
<name>A0ABP9X7U2_9CHLR</name>
<organism evidence="1 2">
    <name type="scientific">Herpetosiphon gulosus</name>
    <dbReference type="NCBI Taxonomy" id="1973496"/>
    <lineage>
        <taxon>Bacteria</taxon>
        <taxon>Bacillati</taxon>
        <taxon>Chloroflexota</taxon>
        <taxon>Chloroflexia</taxon>
        <taxon>Herpetosiphonales</taxon>
        <taxon>Herpetosiphonaceae</taxon>
        <taxon>Herpetosiphon</taxon>
    </lineage>
</organism>
<protein>
    <recommendedName>
        <fullName evidence="3">DUF4287 domain-containing protein</fullName>
    </recommendedName>
</protein>
<dbReference type="Pfam" id="PF14117">
    <property type="entry name" value="DUF4287"/>
    <property type="match status" value="1"/>
</dbReference>
<evidence type="ECO:0000313" key="2">
    <source>
        <dbReference type="Proteomes" id="UP001428290"/>
    </source>
</evidence>